<comment type="caution">
    <text evidence="1">The sequence shown here is derived from an EMBL/GenBank/DDBJ whole genome shotgun (WGS) entry which is preliminary data.</text>
</comment>
<gene>
    <name evidence="1" type="ORF">OI18_21610</name>
</gene>
<sequence>MKHLFTVLCLVLSLSCSKSDKDDEPAMQTPSSPVPESLRTGTWFTGTLSPISYYDRDGHHVGREYEAGREFTFDNNNGKGKMKFWQYIGLRTSSSCTTEHYTYKEGTIVFDGEIFTFYPVTGNFKTVKAGCSTGNGTTPRVAEGDDLEPFSFRWEIKILQGVPHLYTYEVDDVAHEKPVFVYEQVK</sequence>
<name>A0A0C1LAV6_9BACT</name>
<accession>A0A0C1LAV6</accession>
<protein>
    <recommendedName>
        <fullName evidence="3">Lipocalin-like domain-containing protein</fullName>
    </recommendedName>
</protein>
<evidence type="ECO:0000313" key="1">
    <source>
        <dbReference type="EMBL" id="KIC92658.1"/>
    </source>
</evidence>
<dbReference type="EMBL" id="JSVC01000033">
    <property type="protein sequence ID" value="KIC92658.1"/>
    <property type="molecule type" value="Genomic_DNA"/>
</dbReference>
<dbReference type="AlphaFoldDB" id="A0A0C1LAV6"/>
<evidence type="ECO:0008006" key="3">
    <source>
        <dbReference type="Google" id="ProtNLM"/>
    </source>
</evidence>
<reference evidence="1 2" key="1">
    <citation type="submission" date="2014-11" db="EMBL/GenBank/DDBJ databases">
        <title>Genome sequence of Flavihumibacter solisilvae 3-3.</title>
        <authorList>
            <person name="Zhou G."/>
            <person name="Li M."/>
            <person name="Wang G."/>
        </authorList>
    </citation>
    <scope>NUCLEOTIDE SEQUENCE [LARGE SCALE GENOMIC DNA]</scope>
    <source>
        <strain evidence="1 2">3-3</strain>
    </source>
</reference>
<dbReference type="OrthoDB" id="673552at2"/>
<proteinExistence type="predicted"/>
<keyword evidence="2" id="KW-1185">Reference proteome</keyword>
<organism evidence="1 2">
    <name type="scientific">Flavihumibacter solisilvae</name>
    <dbReference type="NCBI Taxonomy" id="1349421"/>
    <lineage>
        <taxon>Bacteria</taxon>
        <taxon>Pseudomonadati</taxon>
        <taxon>Bacteroidota</taxon>
        <taxon>Chitinophagia</taxon>
        <taxon>Chitinophagales</taxon>
        <taxon>Chitinophagaceae</taxon>
        <taxon>Flavihumibacter</taxon>
    </lineage>
</organism>
<dbReference type="Proteomes" id="UP000031408">
    <property type="component" value="Unassembled WGS sequence"/>
</dbReference>
<dbReference type="RefSeq" id="WP_039143955.1">
    <property type="nucleotide sequence ID" value="NZ_JSVC01000033.1"/>
</dbReference>
<evidence type="ECO:0000313" key="2">
    <source>
        <dbReference type="Proteomes" id="UP000031408"/>
    </source>
</evidence>
<dbReference type="PROSITE" id="PS51257">
    <property type="entry name" value="PROKAR_LIPOPROTEIN"/>
    <property type="match status" value="1"/>
</dbReference>